<comment type="similarity">
    <text evidence="3 10 13">Belongs to the IPP transferase family.</text>
</comment>
<evidence type="ECO:0000256" key="10">
    <source>
        <dbReference type="HAMAP-Rule" id="MF_00185"/>
    </source>
</evidence>
<evidence type="ECO:0000256" key="9">
    <source>
        <dbReference type="ARBA" id="ARBA00049563"/>
    </source>
</evidence>
<comment type="caution">
    <text evidence="10">Lacks conserved residue(s) required for the propagation of feature annotation.</text>
</comment>
<evidence type="ECO:0000313" key="15">
    <source>
        <dbReference type="Proteomes" id="UP000527616"/>
    </source>
</evidence>
<dbReference type="AlphaFoldDB" id="A0A7Z0DBX1"/>
<feature type="binding site" evidence="10">
    <location>
        <begin position="11"/>
        <end position="18"/>
    </location>
    <ligand>
        <name>ATP</name>
        <dbReference type="ChEBI" id="CHEBI:30616"/>
    </ligand>
</feature>
<accession>A0A7Z0DBX1</accession>
<organism evidence="14 15">
    <name type="scientific">Naumannella cuiyingiana</name>
    <dbReference type="NCBI Taxonomy" id="1347891"/>
    <lineage>
        <taxon>Bacteria</taxon>
        <taxon>Bacillati</taxon>
        <taxon>Actinomycetota</taxon>
        <taxon>Actinomycetes</taxon>
        <taxon>Propionibacteriales</taxon>
        <taxon>Propionibacteriaceae</taxon>
        <taxon>Naumannella</taxon>
    </lineage>
</organism>
<keyword evidence="5 10" id="KW-0819">tRNA processing</keyword>
<dbReference type="Pfam" id="PF01715">
    <property type="entry name" value="IPPT"/>
    <property type="match status" value="1"/>
</dbReference>
<keyword evidence="8 10" id="KW-0460">Magnesium</keyword>
<dbReference type="NCBIfam" id="TIGR00174">
    <property type="entry name" value="miaA"/>
    <property type="match status" value="1"/>
</dbReference>
<dbReference type="EC" id="2.5.1.75" evidence="10"/>
<evidence type="ECO:0000256" key="12">
    <source>
        <dbReference type="RuleBase" id="RU003784"/>
    </source>
</evidence>
<evidence type="ECO:0000256" key="6">
    <source>
        <dbReference type="ARBA" id="ARBA00022741"/>
    </source>
</evidence>
<comment type="catalytic activity">
    <reaction evidence="9 10 11">
        <text>adenosine(37) in tRNA + dimethylallyl diphosphate = N(6)-dimethylallyladenosine(37) in tRNA + diphosphate</text>
        <dbReference type="Rhea" id="RHEA:26482"/>
        <dbReference type="Rhea" id="RHEA-COMP:10162"/>
        <dbReference type="Rhea" id="RHEA-COMP:10375"/>
        <dbReference type="ChEBI" id="CHEBI:33019"/>
        <dbReference type="ChEBI" id="CHEBI:57623"/>
        <dbReference type="ChEBI" id="CHEBI:74411"/>
        <dbReference type="ChEBI" id="CHEBI:74415"/>
        <dbReference type="EC" id="2.5.1.75"/>
    </reaction>
</comment>
<comment type="function">
    <text evidence="2 10 12">Catalyzes the transfer of a dimethylallyl group onto the adenine at position 37 in tRNAs that read codons beginning with uridine, leading to the formation of N6-(dimethylallyl)adenosine (i(6)A).</text>
</comment>
<dbReference type="Gene3D" id="1.10.20.140">
    <property type="match status" value="1"/>
</dbReference>
<evidence type="ECO:0000313" key="14">
    <source>
        <dbReference type="EMBL" id="NYI72511.1"/>
    </source>
</evidence>
<dbReference type="SUPFAM" id="SSF52540">
    <property type="entry name" value="P-loop containing nucleoside triphosphate hydrolases"/>
    <property type="match status" value="1"/>
</dbReference>
<feature type="region of interest" description="Interaction with substrate tRNA" evidence="10">
    <location>
        <begin position="41"/>
        <end position="44"/>
    </location>
</feature>
<dbReference type="PANTHER" id="PTHR11088">
    <property type="entry name" value="TRNA DIMETHYLALLYLTRANSFERASE"/>
    <property type="match status" value="1"/>
</dbReference>
<sequence length="310" mass="33774">MSTPPLLVLNGPTASGKSGLAIALAERLSAAGRPAEIVNADSMLVYRGMDIGTAKPTRDEQARVPHHLIDILDPDEPAAVADFQRLARDRIGALRDRGVLPILAGGSALYVRAIVDEFDFPGTDPAVRARWESELARVGAPALHRELALRAPGAAARILPGNGRRIVRALELHELGAAVSGRLPPPRYALPAVAQLGLEIDRDALDRRIADRVERMWADGFVEEVRRLAADGLADTPTASRALGYSQLLRHLAGELTEDEARGATIAATRRFARKQLGWFRRDPRIRWYPALDPDLASRILADAQHWDHA</sequence>
<comment type="subunit">
    <text evidence="10">Monomer.</text>
</comment>
<feature type="binding site" evidence="10">
    <location>
        <begin position="13"/>
        <end position="18"/>
    </location>
    <ligand>
        <name>substrate</name>
    </ligand>
</feature>
<reference evidence="14 15" key="1">
    <citation type="submission" date="2020-07" db="EMBL/GenBank/DDBJ databases">
        <title>Sequencing the genomes of 1000 actinobacteria strains.</title>
        <authorList>
            <person name="Klenk H.-P."/>
        </authorList>
    </citation>
    <scope>NUCLEOTIDE SEQUENCE [LARGE SCALE GENOMIC DNA]</scope>
    <source>
        <strain evidence="14 15">DSM 103164</strain>
    </source>
</reference>
<gene>
    <name evidence="10" type="primary">miaA</name>
    <name evidence="14" type="ORF">GGQ54_003071</name>
</gene>
<name>A0A7Z0DBX1_9ACTN</name>
<comment type="cofactor">
    <cofactor evidence="1 10">
        <name>Mg(2+)</name>
        <dbReference type="ChEBI" id="CHEBI:18420"/>
    </cofactor>
</comment>
<dbReference type="Proteomes" id="UP000527616">
    <property type="component" value="Unassembled WGS sequence"/>
</dbReference>
<dbReference type="HAMAP" id="MF_00185">
    <property type="entry name" value="IPP_trans"/>
    <property type="match status" value="1"/>
</dbReference>
<feature type="site" description="Interaction with substrate tRNA" evidence="10">
    <location>
        <position position="128"/>
    </location>
</feature>
<proteinExistence type="inferred from homology"/>
<dbReference type="InterPro" id="IPR027417">
    <property type="entry name" value="P-loop_NTPase"/>
</dbReference>
<protein>
    <recommendedName>
        <fullName evidence="10">tRNA dimethylallyltransferase</fullName>
        <ecNumber evidence="10">2.5.1.75</ecNumber>
    </recommendedName>
    <alternativeName>
        <fullName evidence="10">Dimethylallyl diphosphate:tRNA dimethylallyltransferase</fullName>
        <shortName evidence="10">DMAPP:tRNA dimethylallyltransferase</shortName>
        <shortName evidence="10">DMATase</shortName>
    </alternativeName>
    <alternativeName>
        <fullName evidence="10">Isopentenyl-diphosphate:tRNA isopentenyltransferase</fullName>
        <shortName evidence="10">IPP transferase</shortName>
        <shortName evidence="10">IPPT</shortName>
        <shortName evidence="10">IPTase</shortName>
    </alternativeName>
</protein>
<dbReference type="GO" id="GO:0052381">
    <property type="term" value="F:tRNA dimethylallyltransferase activity"/>
    <property type="evidence" value="ECO:0007669"/>
    <property type="project" value="UniProtKB-UniRule"/>
</dbReference>
<evidence type="ECO:0000256" key="4">
    <source>
        <dbReference type="ARBA" id="ARBA00022679"/>
    </source>
</evidence>
<evidence type="ECO:0000256" key="1">
    <source>
        <dbReference type="ARBA" id="ARBA00001946"/>
    </source>
</evidence>
<keyword evidence="6 10" id="KW-0547">Nucleotide-binding</keyword>
<evidence type="ECO:0000256" key="2">
    <source>
        <dbReference type="ARBA" id="ARBA00003213"/>
    </source>
</evidence>
<comment type="caution">
    <text evidence="14">The sequence shown here is derived from an EMBL/GenBank/DDBJ whole genome shotgun (WGS) entry which is preliminary data.</text>
</comment>
<feature type="site" description="Interaction with substrate tRNA" evidence="10">
    <location>
        <position position="107"/>
    </location>
</feature>
<dbReference type="InterPro" id="IPR018022">
    <property type="entry name" value="IPT"/>
</dbReference>
<dbReference type="Gene3D" id="3.40.50.300">
    <property type="entry name" value="P-loop containing nucleotide triphosphate hydrolases"/>
    <property type="match status" value="1"/>
</dbReference>
<dbReference type="GO" id="GO:0006400">
    <property type="term" value="P:tRNA modification"/>
    <property type="evidence" value="ECO:0007669"/>
    <property type="project" value="TreeGrafter"/>
</dbReference>
<dbReference type="EMBL" id="JACBZS010000001">
    <property type="protein sequence ID" value="NYI72511.1"/>
    <property type="molecule type" value="Genomic_DNA"/>
</dbReference>
<evidence type="ECO:0000256" key="7">
    <source>
        <dbReference type="ARBA" id="ARBA00022840"/>
    </source>
</evidence>
<keyword evidence="7 10" id="KW-0067">ATP-binding</keyword>
<evidence type="ECO:0000256" key="5">
    <source>
        <dbReference type="ARBA" id="ARBA00022694"/>
    </source>
</evidence>
<evidence type="ECO:0000256" key="11">
    <source>
        <dbReference type="RuleBase" id="RU003783"/>
    </source>
</evidence>
<evidence type="ECO:0000256" key="3">
    <source>
        <dbReference type="ARBA" id="ARBA00005842"/>
    </source>
</evidence>
<evidence type="ECO:0000256" key="8">
    <source>
        <dbReference type="ARBA" id="ARBA00022842"/>
    </source>
</evidence>
<evidence type="ECO:0000256" key="13">
    <source>
        <dbReference type="RuleBase" id="RU003785"/>
    </source>
</evidence>
<dbReference type="RefSeq" id="WP_179446172.1">
    <property type="nucleotide sequence ID" value="NZ_JACBZS010000001.1"/>
</dbReference>
<dbReference type="InterPro" id="IPR039657">
    <property type="entry name" value="Dimethylallyltransferase"/>
</dbReference>
<dbReference type="GO" id="GO:0005524">
    <property type="term" value="F:ATP binding"/>
    <property type="evidence" value="ECO:0007669"/>
    <property type="project" value="UniProtKB-UniRule"/>
</dbReference>
<keyword evidence="15" id="KW-1185">Reference proteome</keyword>
<keyword evidence="4 10" id="KW-0808">Transferase</keyword>
<dbReference type="PANTHER" id="PTHR11088:SF60">
    <property type="entry name" value="TRNA DIMETHYLALLYLTRANSFERASE"/>
    <property type="match status" value="1"/>
</dbReference>